<dbReference type="Proteomes" id="UP000079169">
    <property type="component" value="Unplaced"/>
</dbReference>
<dbReference type="GeneID" id="113465873"/>
<comment type="subcellular location">
    <subcellularLocation>
        <location evidence="1">Membrane</location>
        <topology evidence="1">Multi-pass membrane protein</topology>
    </subcellularLocation>
</comment>
<dbReference type="InterPro" id="IPR050549">
    <property type="entry name" value="MFS_Trehalose_Transporter"/>
</dbReference>
<dbReference type="PROSITE" id="PS50850">
    <property type="entry name" value="MFS"/>
    <property type="match status" value="1"/>
</dbReference>
<dbReference type="Pfam" id="PF00083">
    <property type="entry name" value="Sugar_tr"/>
    <property type="match status" value="1"/>
</dbReference>
<feature type="transmembrane region" description="Helical" evidence="5">
    <location>
        <begin position="254"/>
        <end position="278"/>
    </location>
</feature>
<feature type="domain" description="Major facilitator superfamily (MFS) profile" evidence="6">
    <location>
        <begin position="14"/>
        <end position="432"/>
    </location>
</feature>
<feature type="transmembrane region" description="Helical" evidence="5">
    <location>
        <begin position="12"/>
        <end position="33"/>
    </location>
</feature>
<evidence type="ECO:0000259" key="6">
    <source>
        <dbReference type="PROSITE" id="PS50850"/>
    </source>
</evidence>
<dbReference type="AlphaFoldDB" id="A0A3Q0IK94"/>
<keyword evidence="3 5" id="KW-1133">Transmembrane helix</keyword>
<proteinExistence type="predicted"/>
<dbReference type="KEGG" id="dci:113465873"/>
<organism evidence="7 8">
    <name type="scientific">Diaphorina citri</name>
    <name type="common">Asian citrus psyllid</name>
    <dbReference type="NCBI Taxonomy" id="121845"/>
    <lineage>
        <taxon>Eukaryota</taxon>
        <taxon>Metazoa</taxon>
        <taxon>Ecdysozoa</taxon>
        <taxon>Arthropoda</taxon>
        <taxon>Hexapoda</taxon>
        <taxon>Insecta</taxon>
        <taxon>Pterygota</taxon>
        <taxon>Neoptera</taxon>
        <taxon>Paraneoptera</taxon>
        <taxon>Hemiptera</taxon>
        <taxon>Sternorrhyncha</taxon>
        <taxon>Psylloidea</taxon>
        <taxon>Psyllidae</taxon>
        <taxon>Diaphorininae</taxon>
        <taxon>Diaphorina</taxon>
    </lineage>
</organism>
<dbReference type="GO" id="GO:0016020">
    <property type="term" value="C:membrane"/>
    <property type="evidence" value="ECO:0007669"/>
    <property type="project" value="UniProtKB-SubCell"/>
</dbReference>
<feature type="transmembrane region" description="Helical" evidence="5">
    <location>
        <begin position="84"/>
        <end position="107"/>
    </location>
</feature>
<evidence type="ECO:0000256" key="4">
    <source>
        <dbReference type="ARBA" id="ARBA00023136"/>
    </source>
</evidence>
<evidence type="ECO:0000313" key="8">
    <source>
        <dbReference type="RefSeq" id="XP_026676597.1"/>
    </source>
</evidence>
<dbReference type="PANTHER" id="PTHR48021">
    <property type="match status" value="1"/>
</dbReference>
<feature type="transmembrane region" description="Helical" evidence="5">
    <location>
        <begin position="352"/>
        <end position="377"/>
    </location>
</feature>
<protein>
    <submittedName>
        <fullName evidence="8">Facilitated trehalose transporter Tret1-2 homolog</fullName>
    </submittedName>
</protein>
<keyword evidence="7" id="KW-1185">Reference proteome</keyword>
<evidence type="ECO:0000256" key="3">
    <source>
        <dbReference type="ARBA" id="ARBA00022989"/>
    </source>
</evidence>
<dbReference type="InterPro" id="IPR020846">
    <property type="entry name" value="MFS_dom"/>
</dbReference>
<evidence type="ECO:0000256" key="1">
    <source>
        <dbReference type="ARBA" id="ARBA00004141"/>
    </source>
</evidence>
<name>A0A3Q0IK94_DIACI</name>
<accession>A0A3Q0IK94</accession>
<dbReference type="SUPFAM" id="SSF103473">
    <property type="entry name" value="MFS general substrate transporter"/>
    <property type="match status" value="1"/>
</dbReference>
<feature type="transmembrane region" description="Helical" evidence="5">
    <location>
        <begin position="319"/>
        <end position="340"/>
    </location>
</feature>
<dbReference type="GO" id="GO:0022857">
    <property type="term" value="F:transmembrane transporter activity"/>
    <property type="evidence" value="ECO:0007669"/>
    <property type="project" value="InterPro"/>
</dbReference>
<evidence type="ECO:0000256" key="5">
    <source>
        <dbReference type="SAM" id="Phobius"/>
    </source>
</evidence>
<dbReference type="InterPro" id="IPR036259">
    <property type="entry name" value="MFS_trans_sf"/>
</dbReference>
<evidence type="ECO:0000313" key="7">
    <source>
        <dbReference type="Proteomes" id="UP000079169"/>
    </source>
</evidence>
<reference evidence="8" key="1">
    <citation type="submission" date="2025-08" db="UniProtKB">
        <authorList>
            <consortium name="RefSeq"/>
        </authorList>
    </citation>
    <scope>IDENTIFICATION</scope>
</reference>
<gene>
    <name evidence="8" type="primary">LOC113465873</name>
</gene>
<feature type="transmembrane region" description="Helical" evidence="5">
    <location>
        <begin position="113"/>
        <end position="130"/>
    </location>
</feature>
<dbReference type="InterPro" id="IPR005828">
    <property type="entry name" value="MFS_sugar_transport-like"/>
</dbReference>
<dbReference type="Gene3D" id="1.20.1250.20">
    <property type="entry name" value="MFS general substrate transporter like domains"/>
    <property type="match status" value="1"/>
</dbReference>
<dbReference type="PANTHER" id="PTHR48021:SF1">
    <property type="entry name" value="GH07001P-RELATED"/>
    <property type="match status" value="1"/>
</dbReference>
<keyword evidence="4 5" id="KW-0472">Membrane</keyword>
<keyword evidence="2 5" id="KW-0812">Transmembrane</keyword>
<dbReference type="PaxDb" id="121845-A0A3Q0IK94"/>
<feature type="transmembrane region" description="Helical" evidence="5">
    <location>
        <begin position="415"/>
        <end position="431"/>
    </location>
</feature>
<feature type="transmembrane region" description="Helical" evidence="5">
    <location>
        <begin position="389"/>
        <end position="409"/>
    </location>
</feature>
<dbReference type="RefSeq" id="XP_026676597.1">
    <property type="nucleotide sequence ID" value="XM_026820796.1"/>
</dbReference>
<sequence length="432" mass="48632">MHNKATASIRQFTVGITICLLNLFYGIAASWISPVQNLLKSEQSPVGPLSDSQISWIGSVPALGAIFGALFWNEIINYLGRKKSAILTVLPFFSSNLISCLCTSYYLLLFARFLSGIGIVGCMINNSNYLSEISENKYKGNLGSLIIVFITIGGFFVIVEGSFFDYFYINLITTVASALLFVLLLFIPESPVHLLRIGQEEKSKEILKWLRCTEDDFVLNRELEALKDSFLNTSQSTKKLSVNEVLTSPYYLKVLIISLVIQTGITMSGIGVIIGYSHDVVERMLSDPNAGQYAMLLPLFQNFGSILIIFVCQMFNRKVCLVTAHILCCLTLMIVGLLLVAQSLYEIQVPRYIFMTLICCYTFVQGFGISSIVYITLPELFSVECRNSFTSLLMFVHFFFHFMTTKFYPSYVDQIHLYGWAFIFSSYSAFTL</sequence>
<feature type="transmembrane region" description="Helical" evidence="5">
    <location>
        <begin position="142"/>
        <end position="161"/>
    </location>
</feature>
<evidence type="ECO:0000256" key="2">
    <source>
        <dbReference type="ARBA" id="ARBA00022692"/>
    </source>
</evidence>
<dbReference type="STRING" id="121845.A0A3Q0IK94"/>
<feature type="transmembrane region" description="Helical" evidence="5">
    <location>
        <begin position="53"/>
        <end position="72"/>
    </location>
</feature>
<feature type="transmembrane region" description="Helical" evidence="5">
    <location>
        <begin position="290"/>
        <end position="312"/>
    </location>
</feature>
<feature type="transmembrane region" description="Helical" evidence="5">
    <location>
        <begin position="167"/>
        <end position="187"/>
    </location>
</feature>